<keyword evidence="8 9" id="KW-0137">Centromere</keyword>
<dbReference type="Gene3D" id="6.10.140.520">
    <property type="match status" value="1"/>
</dbReference>
<dbReference type="AlphaFoldDB" id="A0A8C2AXK0"/>
<keyword evidence="10" id="KW-1133">Transmembrane helix</keyword>
<organism evidence="11 12">
    <name type="scientific">Cyprinus carpio</name>
    <name type="common">Common carp</name>
    <dbReference type="NCBI Taxonomy" id="7962"/>
    <lineage>
        <taxon>Eukaryota</taxon>
        <taxon>Metazoa</taxon>
        <taxon>Chordata</taxon>
        <taxon>Craniata</taxon>
        <taxon>Vertebrata</taxon>
        <taxon>Euteleostomi</taxon>
        <taxon>Actinopterygii</taxon>
        <taxon>Neopterygii</taxon>
        <taxon>Teleostei</taxon>
        <taxon>Ostariophysi</taxon>
        <taxon>Cypriniformes</taxon>
        <taxon>Cyprinidae</taxon>
        <taxon>Cyprininae</taxon>
        <taxon>Cyprinus</taxon>
    </lineage>
</organism>
<dbReference type="GO" id="GO:0007094">
    <property type="term" value="P:mitotic spindle assembly checkpoint signaling"/>
    <property type="evidence" value="ECO:0007669"/>
    <property type="project" value="UniProtKB-UniRule"/>
</dbReference>
<dbReference type="GO" id="GO:1990423">
    <property type="term" value="C:RZZ complex"/>
    <property type="evidence" value="ECO:0007669"/>
    <property type="project" value="UniProtKB-UniRule"/>
</dbReference>
<evidence type="ECO:0000313" key="12">
    <source>
        <dbReference type="Proteomes" id="UP000694700"/>
    </source>
</evidence>
<evidence type="ECO:0000256" key="9">
    <source>
        <dbReference type="RuleBase" id="RU369076"/>
    </source>
</evidence>
<evidence type="ECO:0000256" key="8">
    <source>
        <dbReference type="ARBA" id="ARBA00023328"/>
    </source>
</evidence>
<comment type="similarity">
    <text evidence="2 9">Belongs to the ZWILCH family.</text>
</comment>
<dbReference type="InterPro" id="IPR018630">
    <property type="entry name" value="Zwilch"/>
</dbReference>
<reference evidence="11" key="1">
    <citation type="submission" date="2025-08" db="UniProtKB">
        <authorList>
            <consortium name="Ensembl"/>
        </authorList>
    </citation>
    <scope>IDENTIFICATION</scope>
</reference>
<dbReference type="Gene3D" id="6.20.270.10">
    <property type="match status" value="1"/>
</dbReference>
<evidence type="ECO:0000256" key="6">
    <source>
        <dbReference type="ARBA" id="ARBA00022838"/>
    </source>
</evidence>
<dbReference type="GO" id="GO:0051301">
    <property type="term" value="P:cell division"/>
    <property type="evidence" value="ECO:0007669"/>
    <property type="project" value="UniProtKB-UniRule"/>
</dbReference>
<keyword evidence="7 9" id="KW-0131">Cell cycle</keyword>
<dbReference type="PANTHER" id="PTHR15995">
    <property type="entry name" value="PROTEIN ZWILCH HOMOLOG"/>
    <property type="match status" value="1"/>
</dbReference>
<evidence type="ECO:0000256" key="4">
    <source>
        <dbReference type="ARBA" id="ARBA00022618"/>
    </source>
</evidence>
<evidence type="ECO:0000256" key="2">
    <source>
        <dbReference type="ARBA" id="ARBA00009062"/>
    </source>
</evidence>
<evidence type="ECO:0000256" key="10">
    <source>
        <dbReference type="SAM" id="Phobius"/>
    </source>
</evidence>
<evidence type="ECO:0000313" key="11">
    <source>
        <dbReference type="Ensembl" id="ENSCCRP00015111994.1"/>
    </source>
</evidence>
<keyword evidence="10" id="KW-0472">Membrane</keyword>
<dbReference type="Proteomes" id="UP000694700">
    <property type="component" value="Unplaced"/>
</dbReference>
<keyword evidence="5 9" id="KW-0498">Mitosis</keyword>
<accession>A0A8C2AXK0</accession>
<keyword evidence="10" id="KW-0812">Transmembrane</keyword>
<dbReference type="Pfam" id="PF09817">
    <property type="entry name" value="Zwilch"/>
    <property type="match status" value="1"/>
</dbReference>
<dbReference type="Ensembl" id="ENSCCRT00015115521.1">
    <property type="protein sequence ID" value="ENSCCRP00015111994.1"/>
    <property type="gene ID" value="ENSCCRG00015044355.1"/>
</dbReference>
<dbReference type="Gene3D" id="2.20.25.230">
    <property type="match status" value="1"/>
</dbReference>
<keyword evidence="6 9" id="KW-0995">Kinetochore</keyword>
<evidence type="ECO:0000256" key="5">
    <source>
        <dbReference type="ARBA" id="ARBA00022776"/>
    </source>
</evidence>
<dbReference type="PANTHER" id="PTHR15995:SF1">
    <property type="entry name" value="PROTEIN ZWILCH HOMOLOG"/>
    <property type="match status" value="1"/>
</dbReference>
<keyword evidence="4 9" id="KW-0132">Cell division</keyword>
<evidence type="ECO:0000256" key="3">
    <source>
        <dbReference type="ARBA" id="ARBA00022454"/>
    </source>
</evidence>
<name>A0A8C2AXK0_CYPCA</name>
<evidence type="ECO:0000256" key="7">
    <source>
        <dbReference type="ARBA" id="ARBA00023306"/>
    </source>
</evidence>
<feature type="transmembrane region" description="Helical" evidence="10">
    <location>
        <begin position="12"/>
        <end position="36"/>
    </location>
</feature>
<dbReference type="Gene3D" id="1.10.287.1880">
    <property type="match status" value="1"/>
</dbReference>
<keyword evidence="3 9" id="KW-0158">Chromosome</keyword>
<dbReference type="GO" id="GO:0034501">
    <property type="term" value="P:protein localization to kinetochore"/>
    <property type="evidence" value="ECO:0007669"/>
    <property type="project" value="UniProtKB-UniRule"/>
</dbReference>
<evidence type="ECO:0000256" key="1">
    <source>
        <dbReference type="ARBA" id="ARBA00004629"/>
    </source>
</evidence>
<sequence>MTYIRRAVIKQFLILQGFNVNGYNLLLISIFIFFFIRGMGSKIVSDASAFAKFLKLRQDENKENCTYMDDISVLLVEKEELLHDIITGNQPIFVCEKAQPKCEPEATETSAETSVVEDTLFKVEQDLGPQPLSVTKARQLLSWYTMAHNPNMPWVEAPGTLHPLWVRCDKSDPCATSWLGVESVYSGNKTSGVKLYTVSCKGPTGDETSFTTLDELKQEHEKRHRPSTVATKGYAQYNLFCSLKEESMMFESQSSVIASLTWNNVEKVLECPPLSSKASLNIKVTVGDLRSPLYQTYREMEFLLALAEGLRIGETEWLEPMETQSAVDLTRALVEELENVAEGVPGQTAKASEKQKAKDATAAFSSVVIERGDLDFTEQLWERMRKSVTSYQDITECLKIVVKAVKLGKIKPWIHKDSNSTLSKLILQSYQQQIDAMPLTGLTPANMLLELGLDKIRKDFINYLVGKELTTLNYLSYYLDTEVDLQEQVIRVRKLHHLLEILGTCSTFLSLPHDRLFLFTQSCLQYYKTSNYDENHVFQLQIKPALISYFYKKEQPFSWAMEVSSGQGSKEVKTALYLSDRPLVDHVRFDLDVPLDESVNGESEKMSYYRTMVSCSLISFT</sequence>
<dbReference type="Gene3D" id="1.20.58.730">
    <property type="match status" value="1"/>
</dbReference>
<comment type="subcellular location">
    <subcellularLocation>
        <location evidence="1 9">Chromosome</location>
        <location evidence="1 9">Centromere</location>
        <location evidence="1 9">Kinetochore</location>
    </subcellularLocation>
</comment>
<protein>
    <recommendedName>
        <fullName evidence="9">Protein zwilch</fullName>
    </recommendedName>
</protein>
<comment type="subunit">
    <text evidence="9">Component of the RZZ complex.</text>
</comment>
<comment type="function">
    <text evidence="9">Essential component of the mitotic checkpoint, which prevents cells from prematurely exiting mitosis. Required for the assembly of the dynein-dynactin and MAD1-MAD2 complexes onto kinetochores. Its function related to the spindle assembly machinery is proposed to depend on its association in the mitotic RZZ complex.</text>
</comment>
<proteinExistence type="inferred from homology"/>